<evidence type="ECO:0000313" key="1">
    <source>
        <dbReference type="Proteomes" id="UP000887580"/>
    </source>
</evidence>
<organism evidence="1 2">
    <name type="scientific">Panagrolaimus sp. PS1159</name>
    <dbReference type="NCBI Taxonomy" id="55785"/>
    <lineage>
        <taxon>Eukaryota</taxon>
        <taxon>Metazoa</taxon>
        <taxon>Ecdysozoa</taxon>
        <taxon>Nematoda</taxon>
        <taxon>Chromadorea</taxon>
        <taxon>Rhabditida</taxon>
        <taxon>Tylenchina</taxon>
        <taxon>Panagrolaimomorpha</taxon>
        <taxon>Panagrolaimoidea</taxon>
        <taxon>Panagrolaimidae</taxon>
        <taxon>Panagrolaimus</taxon>
    </lineage>
</organism>
<protein>
    <submittedName>
        <fullName evidence="2">Uncharacterized protein</fullName>
    </submittedName>
</protein>
<sequence length="106" mass="11752">MNWIIKSIIEKSGPTKYSFYQCSNPSEFKGKTFLEFPETFCYETFENSTTSIPSTSTTPLPVTATEAPTSPFNGHLMSVILMISLSTGVAFAMVSGGYCYQKTKNY</sequence>
<accession>A0AC35F7G2</accession>
<name>A0AC35F7G2_9BILA</name>
<dbReference type="WBParaSite" id="PS1159_v2.g13923.t1">
    <property type="protein sequence ID" value="PS1159_v2.g13923.t1"/>
    <property type="gene ID" value="PS1159_v2.g13923"/>
</dbReference>
<proteinExistence type="predicted"/>
<reference evidence="2" key="1">
    <citation type="submission" date="2022-11" db="UniProtKB">
        <authorList>
            <consortium name="WormBaseParasite"/>
        </authorList>
    </citation>
    <scope>IDENTIFICATION</scope>
</reference>
<dbReference type="Proteomes" id="UP000887580">
    <property type="component" value="Unplaced"/>
</dbReference>
<evidence type="ECO:0000313" key="2">
    <source>
        <dbReference type="WBParaSite" id="PS1159_v2.g13923.t1"/>
    </source>
</evidence>